<feature type="compositionally biased region" description="Basic and acidic residues" evidence="1">
    <location>
        <begin position="272"/>
        <end position="283"/>
    </location>
</feature>
<gene>
    <name evidence="2" type="primary">NCL1_36580</name>
    <name evidence="2" type="ORF">TNIN_152361</name>
</gene>
<sequence length="553" mass="61853">MSDSEDDKSPRRRDKQTEKPSEDSNSSNKPMDVDPSETPAPDSSKPEEEDASASKARDRLSIQPPDSYGGARPKVFPKKKEDGTKKSSDIPISSNLQRASEVLEATVCRQRELFRRRREDAKKVEEPVSRFLGPGWINAAAEERPPSVSSATQRLRALALNMQASGRYHTEQELQTARRQMEEFHVTEEEFLQMYHIVRRNYEQDEGCCDEFSEVVDRILALLESIELMTSAMLYMDIWLNRKEKEEADLKKKVRKLLRATMDEPTMARYLHTSEADKDKQETDPSTSTESSAHRSDSAIAEDCPSKSEEKTSPYFFESMREYVNLERDDLPRHLTLETRPPSVLSSSDKSSTPTPPPPVEIASPSPEGATSPDNASPVSEEAEVDAKMKVCVLVPVEQVSVEGSIPSSEKLLKLSPDQLTDTPPKSPIKVPPRIALLRETDSPDNTSENVSPIPADSPDAPELEEDSLQVNADRFHIVPHVLVSTIMVSIMNAAREELIALPLGNVDVESVAEQEDERAETPSTDSSGKRKVHQTDSDEESSKKTSKKRHME</sequence>
<dbReference type="Proteomes" id="UP000886998">
    <property type="component" value="Unassembled WGS sequence"/>
</dbReference>
<feature type="region of interest" description="Disordered" evidence="1">
    <location>
        <begin position="511"/>
        <end position="553"/>
    </location>
</feature>
<feature type="region of interest" description="Disordered" evidence="1">
    <location>
        <begin position="268"/>
        <end position="312"/>
    </location>
</feature>
<evidence type="ECO:0000256" key="1">
    <source>
        <dbReference type="SAM" id="MobiDB-lite"/>
    </source>
</evidence>
<feature type="region of interest" description="Disordered" evidence="1">
    <location>
        <begin position="413"/>
        <end position="467"/>
    </location>
</feature>
<feature type="compositionally biased region" description="Low complexity" evidence="1">
    <location>
        <begin position="341"/>
        <end position="353"/>
    </location>
</feature>
<keyword evidence="3" id="KW-1185">Reference proteome</keyword>
<feature type="compositionally biased region" description="Basic and acidic residues" evidence="1">
    <location>
        <begin position="534"/>
        <end position="544"/>
    </location>
</feature>
<reference evidence="2" key="1">
    <citation type="submission" date="2020-08" db="EMBL/GenBank/DDBJ databases">
        <title>Multicomponent nature underlies the extraordinary mechanical properties of spider dragline silk.</title>
        <authorList>
            <person name="Kono N."/>
            <person name="Nakamura H."/>
            <person name="Mori M."/>
            <person name="Yoshida Y."/>
            <person name="Ohtoshi R."/>
            <person name="Malay A.D."/>
            <person name="Moran D.A.P."/>
            <person name="Tomita M."/>
            <person name="Numata K."/>
            <person name="Arakawa K."/>
        </authorList>
    </citation>
    <scope>NUCLEOTIDE SEQUENCE</scope>
</reference>
<accession>A0A8X6YB45</accession>
<dbReference type="OrthoDB" id="10504852at2759"/>
<dbReference type="EMBL" id="BMAV01017394">
    <property type="protein sequence ID" value="GFY69008.1"/>
    <property type="molecule type" value="Genomic_DNA"/>
</dbReference>
<name>A0A8X6YB45_9ARAC</name>
<comment type="caution">
    <text evidence="2">The sequence shown here is derived from an EMBL/GenBank/DDBJ whole genome shotgun (WGS) entry which is preliminary data.</text>
</comment>
<evidence type="ECO:0000313" key="2">
    <source>
        <dbReference type="EMBL" id="GFY69008.1"/>
    </source>
</evidence>
<organism evidence="2 3">
    <name type="scientific">Trichonephila inaurata madagascariensis</name>
    <dbReference type="NCBI Taxonomy" id="2747483"/>
    <lineage>
        <taxon>Eukaryota</taxon>
        <taxon>Metazoa</taxon>
        <taxon>Ecdysozoa</taxon>
        <taxon>Arthropoda</taxon>
        <taxon>Chelicerata</taxon>
        <taxon>Arachnida</taxon>
        <taxon>Araneae</taxon>
        <taxon>Araneomorphae</taxon>
        <taxon>Entelegynae</taxon>
        <taxon>Araneoidea</taxon>
        <taxon>Nephilidae</taxon>
        <taxon>Trichonephila</taxon>
        <taxon>Trichonephila inaurata</taxon>
    </lineage>
</organism>
<dbReference type="AlphaFoldDB" id="A0A8X6YB45"/>
<protein>
    <submittedName>
        <fullName evidence="2">Uncharacterized protein</fullName>
    </submittedName>
</protein>
<feature type="region of interest" description="Disordered" evidence="1">
    <location>
        <begin position="1"/>
        <end position="93"/>
    </location>
</feature>
<feature type="compositionally biased region" description="Basic and acidic residues" evidence="1">
    <location>
        <begin position="78"/>
        <end position="88"/>
    </location>
</feature>
<feature type="region of interest" description="Disordered" evidence="1">
    <location>
        <begin position="333"/>
        <end position="385"/>
    </location>
</feature>
<evidence type="ECO:0000313" key="3">
    <source>
        <dbReference type="Proteomes" id="UP000886998"/>
    </source>
</evidence>
<proteinExistence type="predicted"/>